<gene>
    <name evidence="10" type="ORF">P6N53_16890</name>
</gene>
<feature type="domain" description="ABC transporter" evidence="9">
    <location>
        <begin position="6"/>
        <end position="241"/>
    </location>
</feature>
<evidence type="ECO:0000256" key="8">
    <source>
        <dbReference type="ARBA" id="ARBA00023136"/>
    </source>
</evidence>
<organism evidence="10 11">
    <name type="scientific">Desulforamulus aquiferis</name>
    <dbReference type="NCBI Taxonomy" id="1397668"/>
    <lineage>
        <taxon>Bacteria</taxon>
        <taxon>Bacillati</taxon>
        <taxon>Bacillota</taxon>
        <taxon>Clostridia</taxon>
        <taxon>Eubacteriales</taxon>
        <taxon>Peptococcaceae</taxon>
        <taxon>Desulforamulus</taxon>
    </lineage>
</organism>
<dbReference type="PANTHER" id="PTHR43553:SF24">
    <property type="entry name" value="ENERGY-COUPLING FACTOR TRANSPORTER ATP-BINDING PROTEIN ECFA1"/>
    <property type="match status" value="1"/>
</dbReference>
<comment type="caution">
    <text evidence="10">The sequence shown here is derived from an EMBL/GenBank/DDBJ whole genome shotgun (WGS) entry which is preliminary data.</text>
</comment>
<evidence type="ECO:0000256" key="6">
    <source>
        <dbReference type="ARBA" id="ARBA00022840"/>
    </source>
</evidence>
<sequence>MKEPIISVRGLRYSYPGSDDRLVLNDISLEIFPGEVIALLGANGSGKSTLARHLNGLLIPNEGQVVVAGLCTGAETNVWEIRKKVGMVFQNPDNQLVAALVEEELAFGMENLGVAPDIMKVRIKEMAKRMDLERFLEFPPNRLSGGQKQRVAIAAVLVIEPDILILDEPTSMLDPAGRREVMEQVANLKKMGKTVILVTHDMDEAATADRVVILDQGKVVLTGTPKDCFSKVEIISNLGLTIPPAAELARRLIKKGHKIDSTMLKVKDWADYLCRKQ</sequence>
<dbReference type="PROSITE" id="PS00211">
    <property type="entry name" value="ABC_TRANSPORTER_1"/>
    <property type="match status" value="1"/>
</dbReference>
<evidence type="ECO:0000313" key="11">
    <source>
        <dbReference type="Proteomes" id="UP001172911"/>
    </source>
</evidence>
<proteinExistence type="inferred from homology"/>
<protein>
    <submittedName>
        <fullName evidence="10">Energy-coupling factor transporter ATPase</fullName>
    </submittedName>
</protein>
<comment type="similarity">
    <text evidence="2">Belongs to the ABC transporter superfamily.</text>
</comment>
<dbReference type="InterPro" id="IPR050095">
    <property type="entry name" value="ECF_ABC_transporter_ATP-bd"/>
</dbReference>
<keyword evidence="11" id="KW-1185">Reference proteome</keyword>
<dbReference type="RefSeq" id="WP_304545246.1">
    <property type="nucleotide sequence ID" value="NZ_JARPTC010000027.1"/>
</dbReference>
<dbReference type="SMART" id="SM00382">
    <property type="entry name" value="AAA"/>
    <property type="match status" value="1"/>
</dbReference>
<keyword evidence="5" id="KW-0547">Nucleotide-binding</keyword>
<keyword evidence="4" id="KW-1003">Cell membrane</keyword>
<dbReference type="Pfam" id="PF00005">
    <property type="entry name" value="ABC_tran"/>
    <property type="match status" value="1"/>
</dbReference>
<dbReference type="GO" id="GO:0005524">
    <property type="term" value="F:ATP binding"/>
    <property type="evidence" value="ECO:0007669"/>
    <property type="project" value="UniProtKB-KW"/>
</dbReference>
<evidence type="ECO:0000256" key="4">
    <source>
        <dbReference type="ARBA" id="ARBA00022475"/>
    </source>
</evidence>
<evidence type="ECO:0000256" key="2">
    <source>
        <dbReference type="ARBA" id="ARBA00005417"/>
    </source>
</evidence>
<dbReference type="SUPFAM" id="SSF52540">
    <property type="entry name" value="P-loop containing nucleoside triphosphate hydrolases"/>
    <property type="match status" value="1"/>
</dbReference>
<dbReference type="NCBIfam" id="TIGR04520">
    <property type="entry name" value="ECF_ATPase_1"/>
    <property type="match status" value="1"/>
</dbReference>
<name>A0AAW7ZKY1_9FIRM</name>
<dbReference type="CDD" id="cd03225">
    <property type="entry name" value="ABC_cobalt_CbiO_domain1"/>
    <property type="match status" value="1"/>
</dbReference>
<dbReference type="InterPro" id="IPR027417">
    <property type="entry name" value="P-loop_NTPase"/>
</dbReference>
<dbReference type="GO" id="GO:0043190">
    <property type="term" value="C:ATP-binding cassette (ABC) transporter complex"/>
    <property type="evidence" value="ECO:0007669"/>
    <property type="project" value="TreeGrafter"/>
</dbReference>
<dbReference type="InterPro" id="IPR003439">
    <property type="entry name" value="ABC_transporter-like_ATP-bd"/>
</dbReference>
<keyword evidence="8" id="KW-0472">Membrane</keyword>
<dbReference type="GO" id="GO:0042626">
    <property type="term" value="F:ATPase-coupled transmembrane transporter activity"/>
    <property type="evidence" value="ECO:0007669"/>
    <property type="project" value="TreeGrafter"/>
</dbReference>
<dbReference type="FunFam" id="3.40.50.300:FF:000224">
    <property type="entry name" value="Energy-coupling factor transporter ATP-binding protein EcfA"/>
    <property type="match status" value="1"/>
</dbReference>
<reference evidence="10" key="1">
    <citation type="journal article" date="2023" name="J. Hazard. Mater.">
        <title>Anaerobic biodegradation of pyrene and benzo[a]pyrene by a new sulfate-reducing Desulforamulus aquiferis strain DSA.</title>
        <authorList>
            <person name="Zhang Z."/>
            <person name="Sun J."/>
            <person name="Gong X."/>
            <person name="Wang C."/>
            <person name="Wang H."/>
        </authorList>
    </citation>
    <scope>NUCLEOTIDE SEQUENCE</scope>
    <source>
        <strain evidence="10">DSA</strain>
    </source>
</reference>
<keyword evidence="7" id="KW-1278">Translocase</keyword>
<dbReference type="InterPro" id="IPR003593">
    <property type="entry name" value="AAA+_ATPase"/>
</dbReference>
<dbReference type="AlphaFoldDB" id="A0AAW7ZKY1"/>
<dbReference type="PANTHER" id="PTHR43553">
    <property type="entry name" value="HEAVY METAL TRANSPORTER"/>
    <property type="match status" value="1"/>
</dbReference>
<accession>A0AAW7ZKY1</accession>
<dbReference type="EMBL" id="JARPTC010000027">
    <property type="protein sequence ID" value="MDO7788895.1"/>
    <property type="molecule type" value="Genomic_DNA"/>
</dbReference>
<dbReference type="Proteomes" id="UP001172911">
    <property type="component" value="Unassembled WGS sequence"/>
</dbReference>
<dbReference type="Gene3D" id="3.40.50.300">
    <property type="entry name" value="P-loop containing nucleotide triphosphate hydrolases"/>
    <property type="match status" value="1"/>
</dbReference>
<keyword evidence="3" id="KW-0813">Transport</keyword>
<dbReference type="InterPro" id="IPR030947">
    <property type="entry name" value="EcfA_1"/>
</dbReference>
<evidence type="ECO:0000256" key="1">
    <source>
        <dbReference type="ARBA" id="ARBA00004202"/>
    </source>
</evidence>
<evidence type="ECO:0000256" key="3">
    <source>
        <dbReference type="ARBA" id="ARBA00022448"/>
    </source>
</evidence>
<dbReference type="InterPro" id="IPR017871">
    <property type="entry name" value="ABC_transporter-like_CS"/>
</dbReference>
<reference evidence="10" key="2">
    <citation type="submission" date="2023-03" db="EMBL/GenBank/DDBJ databases">
        <authorList>
            <person name="Zhang Z."/>
        </authorList>
    </citation>
    <scope>NUCLEOTIDE SEQUENCE</scope>
    <source>
        <strain evidence="10">DSA</strain>
    </source>
</reference>
<dbReference type="GO" id="GO:0016887">
    <property type="term" value="F:ATP hydrolysis activity"/>
    <property type="evidence" value="ECO:0007669"/>
    <property type="project" value="InterPro"/>
</dbReference>
<evidence type="ECO:0000259" key="9">
    <source>
        <dbReference type="PROSITE" id="PS50893"/>
    </source>
</evidence>
<evidence type="ECO:0000256" key="7">
    <source>
        <dbReference type="ARBA" id="ARBA00022967"/>
    </source>
</evidence>
<dbReference type="PROSITE" id="PS50893">
    <property type="entry name" value="ABC_TRANSPORTER_2"/>
    <property type="match status" value="1"/>
</dbReference>
<comment type="subcellular location">
    <subcellularLocation>
        <location evidence="1">Cell membrane</location>
        <topology evidence="1">Peripheral membrane protein</topology>
    </subcellularLocation>
</comment>
<evidence type="ECO:0000313" key="10">
    <source>
        <dbReference type="EMBL" id="MDO7788895.1"/>
    </source>
</evidence>
<evidence type="ECO:0000256" key="5">
    <source>
        <dbReference type="ARBA" id="ARBA00022741"/>
    </source>
</evidence>
<dbReference type="InterPro" id="IPR015856">
    <property type="entry name" value="ABC_transpr_CbiO/EcfA_su"/>
</dbReference>
<keyword evidence="6" id="KW-0067">ATP-binding</keyword>